<sequence>MIAALFDIAKRWREAAGPIPGKNTSGRDTKQHWTKGGIKALAALGQNLSISPYLDEARAAIWKDIIY</sequence>
<reference evidence="1" key="1">
    <citation type="submission" date="2020-10" db="EMBL/GenBank/DDBJ databases">
        <title>Taxonomic study of unclassified bacteria belonging to the class Ktedonobacteria.</title>
        <authorList>
            <person name="Yabe S."/>
            <person name="Wang C.M."/>
            <person name="Zheng Y."/>
            <person name="Sakai Y."/>
            <person name="Cavaletti L."/>
            <person name="Monciardini P."/>
            <person name="Donadio S."/>
        </authorList>
    </citation>
    <scope>NUCLEOTIDE SEQUENCE</scope>
    <source>
        <strain evidence="1">SOSP1-1</strain>
    </source>
</reference>
<dbReference type="EMBL" id="BNJF01000003">
    <property type="protein sequence ID" value="GHO47341.1"/>
    <property type="molecule type" value="Genomic_DNA"/>
</dbReference>
<comment type="caution">
    <text evidence="1">The sequence shown here is derived from an EMBL/GenBank/DDBJ whole genome shotgun (WGS) entry which is preliminary data.</text>
</comment>
<evidence type="ECO:0000313" key="2">
    <source>
        <dbReference type="Proteomes" id="UP000612362"/>
    </source>
</evidence>
<proteinExistence type="predicted"/>
<organism evidence="1 2">
    <name type="scientific">Ktedonospora formicarum</name>
    <dbReference type="NCBI Taxonomy" id="2778364"/>
    <lineage>
        <taxon>Bacteria</taxon>
        <taxon>Bacillati</taxon>
        <taxon>Chloroflexota</taxon>
        <taxon>Ktedonobacteria</taxon>
        <taxon>Ktedonobacterales</taxon>
        <taxon>Ktedonobacteraceae</taxon>
        <taxon>Ktedonospora</taxon>
    </lineage>
</organism>
<evidence type="ECO:0000313" key="1">
    <source>
        <dbReference type="EMBL" id="GHO47341.1"/>
    </source>
</evidence>
<dbReference type="AlphaFoldDB" id="A0A8J3I4H2"/>
<gene>
    <name evidence="1" type="ORF">KSX_55040</name>
</gene>
<protein>
    <submittedName>
        <fullName evidence="1">Uncharacterized protein</fullName>
    </submittedName>
</protein>
<accession>A0A8J3I4H2</accession>
<dbReference type="Proteomes" id="UP000612362">
    <property type="component" value="Unassembled WGS sequence"/>
</dbReference>
<keyword evidence="2" id="KW-1185">Reference proteome</keyword>
<name>A0A8J3I4H2_9CHLR</name>